<organism evidence="1 2">
    <name type="scientific">Rhynchosporium agropyri</name>
    <dbReference type="NCBI Taxonomy" id="914238"/>
    <lineage>
        <taxon>Eukaryota</taxon>
        <taxon>Fungi</taxon>
        <taxon>Dikarya</taxon>
        <taxon>Ascomycota</taxon>
        <taxon>Pezizomycotina</taxon>
        <taxon>Leotiomycetes</taxon>
        <taxon>Helotiales</taxon>
        <taxon>Ploettnerulaceae</taxon>
        <taxon>Rhynchosporium</taxon>
    </lineage>
</organism>
<name>A0A1E1LST0_9HELO</name>
<dbReference type="EMBL" id="FJUX01000200">
    <property type="protein sequence ID" value="CZT13561.1"/>
    <property type="molecule type" value="Genomic_DNA"/>
</dbReference>
<accession>A0A1E1LST0</accession>
<dbReference type="OrthoDB" id="5370596at2759"/>
<evidence type="ECO:0000313" key="2">
    <source>
        <dbReference type="Proteomes" id="UP000178912"/>
    </source>
</evidence>
<keyword evidence="2" id="KW-1185">Reference proteome</keyword>
<evidence type="ECO:0000313" key="1">
    <source>
        <dbReference type="EMBL" id="CZT13561.1"/>
    </source>
</evidence>
<protein>
    <submittedName>
        <fullName evidence="1">Uncharacterized protein</fullName>
    </submittedName>
</protein>
<reference evidence="2" key="1">
    <citation type="submission" date="2016-03" db="EMBL/GenBank/DDBJ databases">
        <authorList>
            <person name="Guldener U."/>
        </authorList>
    </citation>
    <scope>NUCLEOTIDE SEQUENCE [LARGE SCALE GENOMIC DNA]</scope>
    <source>
        <strain evidence="2">04CH-RAC-A.6.1</strain>
    </source>
</reference>
<dbReference type="Proteomes" id="UP000178912">
    <property type="component" value="Unassembled WGS sequence"/>
</dbReference>
<gene>
    <name evidence="1" type="ORF">RAG0_17054</name>
</gene>
<sequence length="168" mass="18251">MEGKELVQGRRAASWDLDACFVKDAVHVISLGCPQGLEDPMFTSGANSAKALYAPRAFDVLTTWLGGVAVLSEGDSSAGSGLTGIKSNPESGQIQLDGYKFSSYTLVKVSELGQYGRNLVNCDSVLSIVELEDESWELHVYKSYLPTLTQKLRMEVPDSVIDPRLQSM</sequence>
<proteinExistence type="predicted"/>
<dbReference type="AlphaFoldDB" id="A0A1E1LST0"/>